<dbReference type="InterPro" id="IPR027462">
    <property type="entry name" value="ZapD_C"/>
</dbReference>
<dbReference type="NCBIfam" id="NF003655">
    <property type="entry name" value="PRK05287.1-3"/>
    <property type="match status" value="1"/>
</dbReference>
<dbReference type="PANTHER" id="PTHR39455:SF1">
    <property type="entry name" value="CELL DIVISION PROTEIN ZAPD"/>
    <property type="match status" value="1"/>
</dbReference>
<evidence type="ECO:0000256" key="2">
    <source>
        <dbReference type="ARBA" id="ARBA00022618"/>
    </source>
</evidence>
<dbReference type="PANTHER" id="PTHR39455">
    <property type="entry name" value="CELL DIVISION PROTEIN ZAPD"/>
    <property type="match status" value="1"/>
</dbReference>
<reference evidence="7" key="1">
    <citation type="submission" date="2016-02" db="EMBL/GenBank/DDBJ databases">
        <authorList>
            <person name="Rodrigo-Torres Lidia"/>
            <person name="Arahal R.David."/>
        </authorList>
    </citation>
    <scope>NUCLEOTIDE SEQUENCE [LARGE SCALE GENOMIC DNA]</scope>
    <source>
        <strain evidence="7">CECT 8713</strain>
    </source>
</reference>
<dbReference type="Gene3D" id="2.60.440.10">
    <property type="entry name" value="YacF-like domains"/>
    <property type="match status" value="1"/>
</dbReference>
<keyword evidence="1 5" id="KW-0963">Cytoplasm</keyword>
<accession>A0A128EUH6</accession>
<evidence type="ECO:0000256" key="4">
    <source>
        <dbReference type="ARBA" id="ARBA00023306"/>
    </source>
</evidence>
<evidence type="ECO:0000313" key="6">
    <source>
        <dbReference type="EMBL" id="CZF78237.1"/>
    </source>
</evidence>
<dbReference type="GO" id="GO:0043093">
    <property type="term" value="P:FtsZ-dependent cytokinesis"/>
    <property type="evidence" value="ECO:0007669"/>
    <property type="project" value="UniProtKB-UniRule"/>
</dbReference>
<dbReference type="Pfam" id="PF07072">
    <property type="entry name" value="ZapD"/>
    <property type="match status" value="1"/>
</dbReference>
<evidence type="ECO:0000256" key="1">
    <source>
        <dbReference type="ARBA" id="ARBA00022490"/>
    </source>
</evidence>
<keyword evidence="2 5" id="KW-0132">Cell division</keyword>
<comment type="function">
    <text evidence="5">Cell division factor that enhances FtsZ-ring assembly. Directly interacts with FtsZ and promotes bundling of FtsZ protofilaments, with a reduction in FtsZ GTPase activity.</text>
</comment>
<evidence type="ECO:0000313" key="7">
    <source>
        <dbReference type="Proteomes" id="UP000073601"/>
    </source>
</evidence>
<comment type="subcellular location">
    <subcellularLocation>
        <location evidence="5">Cytoplasm</location>
    </subcellularLocation>
    <text evidence="5">Localizes to mid-cell in an FtsZ-dependent manner.</text>
</comment>
<dbReference type="OrthoDB" id="5294622at2"/>
<dbReference type="GO" id="GO:0000917">
    <property type="term" value="P:division septum assembly"/>
    <property type="evidence" value="ECO:0007669"/>
    <property type="project" value="UniProtKB-KW"/>
</dbReference>
<gene>
    <name evidence="5 6" type="primary">zapD</name>
    <name evidence="6" type="ORF">GMA8713_00494</name>
</gene>
<proteinExistence type="inferred from homology"/>
<dbReference type="InterPro" id="IPR009777">
    <property type="entry name" value="ZapD"/>
</dbReference>
<keyword evidence="4 5" id="KW-0131">Cell cycle</keyword>
<dbReference type="Gene3D" id="1.10.3900.10">
    <property type="entry name" value="YacF-like"/>
    <property type="match status" value="1"/>
</dbReference>
<comment type="subunit">
    <text evidence="5">Interacts with FtsZ.</text>
</comment>
<dbReference type="RefSeq" id="WP_062705419.1">
    <property type="nucleotide sequence ID" value="NZ_CAWRCI010000003.1"/>
</dbReference>
<evidence type="ECO:0000256" key="3">
    <source>
        <dbReference type="ARBA" id="ARBA00023210"/>
    </source>
</evidence>
<name>A0A128EUH6_9GAMM</name>
<organism evidence="6 7">
    <name type="scientific">Grimontia marina</name>
    <dbReference type="NCBI Taxonomy" id="646534"/>
    <lineage>
        <taxon>Bacteria</taxon>
        <taxon>Pseudomonadati</taxon>
        <taxon>Pseudomonadota</taxon>
        <taxon>Gammaproteobacteria</taxon>
        <taxon>Vibrionales</taxon>
        <taxon>Vibrionaceae</taxon>
        <taxon>Grimontia</taxon>
    </lineage>
</organism>
<comment type="similarity">
    <text evidence="5">Belongs to the ZapD family.</text>
</comment>
<keyword evidence="3 5" id="KW-0717">Septation</keyword>
<dbReference type="HAMAP" id="MF_01092">
    <property type="entry name" value="ZapD"/>
    <property type="match status" value="1"/>
</dbReference>
<dbReference type="GO" id="GO:0005737">
    <property type="term" value="C:cytoplasm"/>
    <property type="evidence" value="ECO:0007669"/>
    <property type="project" value="UniProtKB-SubCell"/>
</dbReference>
<protein>
    <recommendedName>
        <fullName evidence="5">Cell division protein ZapD</fullName>
    </recommendedName>
    <alternativeName>
        <fullName evidence="5">Z ring-associated protein D</fullName>
    </alternativeName>
</protein>
<dbReference type="Proteomes" id="UP000073601">
    <property type="component" value="Unassembled WGS sequence"/>
</dbReference>
<dbReference type="InterPro" id="IPR036268">
    <property type="entry name" value="ZapD_sf"/>
</dbReference>
<keyword evidence="7" id="KW-1185">Reference proteome</keyword>
<dbReference type="EMBL" id="FIZY01000003">
    <property type="protein sequence ID" value="CZF78237.1"/>
    <property type="molecule type" value="Genomic_DNA"/>
</dbReference>
<dbReference type="AlphaFoldDB" id="A0A128EUH6"/>
<dbReference type="GO" id="GO:0032153">
    <property type="term" value="C:cell division site"/>
    <property type="evidence" value="ECO:0007669"/>
    <property type="project" value="TreeGrafter"/>
</dbReference>
<sequence>MSSDTLYEHPLTEQVRVYLRLEYLLDQINQSSTLTDDGQWRVFFRSLFDLVEILEQVQVKGDLAKDLEKQRAKLETWLDVPNVDTEQLKALLLESRQIQQALLQGSRLGQKLREDKFLSSIRQRFSIPGGTCSFDLPSLHHWLNLPVAHKQSNAEQWKQTLAPLDDALSFWLRLTRGSAGLQPCTVVNGFYQQDVEGANLLRIQVSTEYNAFPLVSGHKSRFAIRFMPFDESQPVPDMMALSLAVC</sequence>
<evidence type="ECO:0000256" key="5">
    <source>
        <dbReference type="HAMAP-Rule" id="MF_01092"/>
    </source>
</evidence>
<dbReference type="SUPFAM" id="SSF160950">
    <property type="entry name" value="YacF-like"/>
    <property type="match status" value="1"/>
</dbReference>